<evidence type="ECO:0000313" key="1">
    <source>
        <dbReference type="EMBL" id="RFM23987.1"/>
    </source>
</evidence>
<organism evidence="1 2">
    <name type="scientific">Candidatus Thermochlorobacter aerophilus</name>
    <dbReference type="NCBI Taxonomy" id="1868324"/>
    <lineage>
        <taxon>Bacteria</taxon>
        <taxon>Pseudomonadati</taxon>
        <taxon>Chlorobiota</taxon>
        <taxon>Chlorobiia</taxon>
        <taxon>Chlorobiales</taxon>
        <taxon>Candidatus Thermochlorobacteriaceae</taxon>
        <taxon>Candidatus Thermochlorobacter</taxon>
    </lineage>
</organism>
<dbReference type="EMBL" id="PHFL01000049">
    <property type="protein sequence ID" value="RFM23987.1"/>
    <property type="molecule type" value="Genomic_DNA"/>
</dbReference>
<evidence type="ECO:0000313" key="2">
    <source>
        <dbReference type="Proteomes" id="UP000266389"/>
    </source>
</evidence>
<dbReference type="Proteomes" id="UP000266389">
    <property type="component" value="Unassembled WGS sequence"/>
</dbReference>
<proteinExistence type="predicted"/>
<name>A0A395LZQ3_9BACT</name>
<dbReference type="AlphaFoldDB" id="A0A395LZQ3"/>
<comment type="caution">
    <text evidence="1">The sequence shown here is derived from an EMBL/GenBank/DDBJ whole genome shotgun (WGS) entry which is preliminary data.</text>
</comment>
<accession>A0A395LZQ3</accession>
<protein>
    <submittedName>
        <fullName evidence="1">Uncharacterized protein</fullName>
    </submittedName>
</protein>
<sequence length="374" mass="42780">MQERIFLHLLDETEEVKRVKSILKSPLGLSEDLITLLFEQRFSQLSSELDSIKKFAAGIERANMLGNDYALARSYAQLFSFHQFFHSSYRARQGKVLEETLKSILRTYHICERVPNRVQEMRQILKSVFDTDVPNLDIDVMGVSRDKVLIIQLRSRDDTGGTTAKGSLVDMLRGLLRTGKTPSKPILYLVAIWDARDAQQRESTISKMFSSLKDLIETSEIETSESAFSRDISEGIVVASNITLKLVYGTEEMMRGIMQFTASSPSILSTIDKEIKLVEQWDDLWIAYSIASLEIANFSGFSNINLLNQKFETLKFKFNFTCYANLVKSIDSMTSPIASAWKEDSLRFSSTSDRILYIRDLLFLKACYQRVKER</sequence>
<reference evidence="1 2" key="1">
    <citation type="journal article" date="2011" name="ISME J.">
        <title>Community ecology of hot spring cyanobacterial mats: predominant populations and their functional potential.</title>
        <authorList>
            <person name="Klatt C.G."/>
            <person name="Wood J.M."/>
            <person name="Rusch D.B."/>
            <person name="Bateson M.M."/>
            <person name="Hamamura N."/>
            <person name="Heidelberg J.F."/>
            <person name="Grossman A.R."/>
            <person name="Bhaya D."/>
            <person name="Cohan F.M."/>
            <person name="Kuhl M."/>
            <person name="Bryant D.A."/>
            <person name="Ward D.M."/>
        </authorList>
    </citation>
    <scope>NUCLEOTIDE SEQUENCE [LARGE SCALE GENOMIC DNA]</scope>
    <source>
        <strain evidence="1">OS</strain>
    </source>
</reference>
<gene>
    <name evidence="1" type="ORF">D0433_07765</name>
</gene>